<protein>
    <submittedName>
        <fullName evidence="2">Uncharacterized protein</fullName>
    </submittedName>
</protein>
<evidence type="ECO:0000256" key="1">
    <source>
        <dbReference type="SAM" id="MobiDB-lite"/>
    </source>
</evidence>
<gene>
    <name evidence="2" type="ORF">AVDCRST_MAG70-1666</name>
</gene>
<feature type="region of interest" description="Disordered" evidence="1">
    <location>
        <begin position="1"/>
        <end position="23"/>
    </location>
</feature>
<feature type="compositionally biased region" description="Basic and acidic residues" evidence="1">
    <location>
        <begin position="125"/>
        <end position="134"/>
    </location>
</feature>
<name>A0A6J4UW99_9BACT</name>
<feature type="region of interest" description="Disordered" evidence="1">
    <location>
        <begin position="125"/>
        <end position="144"/>
    </location>
</feature>
<organism evidence="2">
    <name type="scientific">uncultured Thermomicrobiales bacterium</name>
    <dbReference type="NCBI Taxonomy" id="1645740"/>
    <lineage>
        <taxon>Bacteria</taxon>
        <taxon>Pseudomonadati</taxon>
        <taxon>Thermomicrobiota</taxon>
        <taxon>Thermomicrobia</taxon>
        <taxon>Thermomicrobiales</taxon>
        <taxon>environmental samples</taxon>
    </lineage>
</organism>
<accession>A0A6J4UW99</accession>
<sequence>MQDRGQEHGAASPPAPELGCAVSVPSEGEVTPVVVAVSRGAPVGMTSGRSPAKCRVIEVTIPTPSVSLFPPDPWSFPVKNPLSDSTPPTELAVVGERKDDPSELLLLGADGRYYAYLLPDGHTKKVDPDDRWHVDPTPGQQLFT</sequence>
<evidence type="ECO:0000313" key="2">
    <source>
        <dbReference type="EMBL" id="CAA9561050.1"/>
    </source>
</evidence>
<reference evidence="2" key="1">
    <citation type="submission" date="2020-02" db="EMBL/GenBank/DDBJ databases">
        <authorList>
            <person name="Meier V. D."/>
        </authorList>
    </citation>
    <scope>NUCLEOTIDE SEQUENCE</scope>
    <source>
        <strain evidence="2">AVDCRST_MAG70</strain>
    </source>
</reference>
<proteinExistence type="predicted"/>
<dbReference type="AlphaFoldDB" id="A0A6J4UW99"/>
<dbReference type="EMBL" id="CADCWH010000264">
    <property type="protein sequence ID" value="CAA9561050.1"/>
    <property type="molecule type" value="Genomic_DNA"/>
</dbReference>